<evidence type="ECO:0000313" key="11">
    <source>
        <dbReference type="Proteomes" id="UP000176628"/>
    </source>
</evidence>
<dbReference type="GO" id="GO:0004820">
    <property type="term" value="F:glycine-tRNA ligase activity"/>
    <property type="evidence" value="ECO:0007669"/>
    <property type="project" value="UniProtKB-UniRule"/>
</dbReference>
<dbReference type="PANTHER" id="PTHR10745:SF8">
    <property type="entry name" value="DNA POLYMERASE SUBUNIT GAMMA-2, MITOCHONDRIAL"/>
    <property type="match status" value="1"/>
</dbReference>
<organism evidence="10 11">
    <name type="scientific">Candidatus Curtissbacteria bacterium RBG_16_39_7</name>
    <dbReference type="NCBI Taxonomy" id="1797707"/>
    <lineage>
        <taxon>Bacteria</taxon>
        <taxon>Candidatus Curtissiibacteriota</taxon>
    </lineage>
</organism>
<dbReference type="InterPro" id="IPR027031">
    <property type="entry name" value="Gly-tRNA_synthase/POLG2"/>
</dbReference>
<dbReference type="EMBL" id="MFAV01000038">
    <property type="protein sequence ID" value="OGD85993.1"/>
    <property type="molecule type" value="Genomic_DNA"/>
</dbReference>
<dbReference type="InterPro" id="IPR004154">
    <property type="entry name" value="Anticodon-bd"/>
</dbReference>
<dbReference type="InterPro" id="IPR045864">
    <property type="entry name" value="aa-tRNA-synth_II/BPL/LPL"/>
</dbReference>
<dbReference type="EC" id="6.1.1.14" evidence="8"/>
<dbReference type="Gene3D" id="3.30.930.10">
    <property type="entry name" value="Bira Bifunctional Protein, Domain 2"/>
    <property type="match status" value="1"/>
</dbReference>
<feature type="binding site" evidence="8">
    <location>
        <position position="101"/>
    </location>
    <ligand>
        <name>substrate</name>
    </ligand>
</feature>
<feature type="binding site" evidence="8">
    <location>
        <begin position="265"/>
        <end position="266"/>
    </location>
    <ligand>
        <name>ATP</name>
        <dbReference type="ChEBI" id="CHEBI:30616"/>
    </ligand>
</feature>
<keyword evidence="3 8" id="KW-0436">Ligase</keyword>
<dbReference type="GO" id="GO:0006426">
    <property type="term" value="P:glycyl-tRNA aminoacylation"/>
    <property type="evidence" value="ECO:0007669"/>
    <property type="project" value="UniProtKB-UniRule"/>
</dbReference>
<dbReference type="NCBIfam" id="NF003211">
    <property type="entry name" value="PRK04173.1"/>
    <property type="match status" value="1"/>
</dbReference>
<protein>
    <recommendedName>
        <fullName evidence="8">Glycine--tRNA ligase</fullName>
        <ecNumber evidence="8">6.1.1.14</ecNumber>
    </recommendedName>
    <alternativeName>
        <fullName evidence="8">Glycyl-tRNA synthetase</fullName>
        <shortName evidence="8">GlyRS</shortName>
    </alternativeName>
</protein>
<keyword evidence="5 8" id="KW-0067">ATP-binding</keyword>
<evidence type="ECO:0000256" key="3">
    <source>
        <dbReference type="ARBA" id="ARBA00022598"/>
    </source>
</evidence>
<dbReference type="InterPro" id="IPR033731">
    <property type="entry name" value="GlyRS-like_core"/>
</dbReference>
<keyword evidence="2 8" id="KW-0963">Cytoplasm</keyword>
<feature type="domain" description="Aminoacyl-transfer RNA synthetases class-II family profile" evidence="9">
    <location>
        <begin position="9"/>
        <end position="339"/>
    </location>
</feature>
<dbReference type="GO" id="GO:1990742">
    <property type="term" value="C:microvesicle"/>
    <property type="evidence" value="ECO:0007669"/>
    <property type="project" value="UniProtKB-ARBA"/>
</dbReference>
<keyword evidence="6 8" id="KW-0648">Protein biosynthesis</keyword>
<dbReference type="InterPro" id="IPR022961">
    <property type="entry name" value="Gly_tRNA_ligase_bac"/>
</dbReference>
<comment type="caution">
    <text evidence="8">Lacks conserved residue(s) required for the propagation of feature annotation.</text>
</comment>
<evidence type="ECO:0000256" key="6">
    <source>
        <dbReference type="ARBA" id="ARBA00022917"/>
    </source>
</evidence>
<dbReference type="GO" id="GO:0005524">
    <property type="term" value="F:ATP binding"/>
    <property type="evidence" value="ECO:0007669"/>
    <property type="project" value="UniProtKB-UniRule"/>
</dbReference>
<reference evidence="10 11" key="1">
    <citation type="journal article" date="2016" name="Nat. Commun.">
        <title>Thousands of microbial genomes shed light on interconnected biogeochemical processes in an aquifer system.</title>
        <authorList>
            <person name="Anantharaman K."/>
            <person name="Brown C.T."/>
            <person name="Hug L.A."/>
            <person name="Sharon I."/>
            <person name="Castelle C.J."/>
            <person name="Probst A.J."/>
            <person name="Thomas B.C."/>
            <person name="Singh A."/>
            <person name="Wilkins M.J."/>
            <person name="Karaoz U."/>
            <person name="Brodie E.L."/>
            <person name="Williams K.H."/>
            <person name="Hubbard S.S."/>
            <person name="Banfield J.F."/>
        </authorList>
    </citation>
    <scope>NUCLEOTIDE SEQUENCE [LARGE SCALE GENOMIC DNA]</scope>
</reference>
<sequence>MTGNTDLMDKVVSLCKRRGFVFPGSEIYGGLAGIYDLGPLGVELSNNIKKAWWENIVQERDNVVGLDSSILMTKDVWHASGHVESFTDPLAECKKCHARYRMDMLPKSGDCPNCGKKDWTPPRMFNLMFKTHIGPVEDEASVTFLRPETAQGIFVNFGNVVDTARVKLPFGIAQIGKGFRNEITTGNFLFRVREFEMMELEYFTYPKQAEKDFDYWQGERMNWFINLGINKNNLRFREHKDSERAHYAVKSVDIEYNWPFMGWGELEGIANRTDYDLKQHAKESGKDLFYFDEEKKEKIIPYVIEPSAGVSRAMLALLIDGYSEEKDRIVLKLHPRLAPVKVAVFPLLANKPDLVKKARSIYQDLKSNFQYPIAWDDRGNIGKRYYAQDEIGTPYCITVDFQTLEDDTVTIRDRDSAKQERVNADKVKDFIQAKLI</sequence>
<evidence type="ECO:0000256" key="1">
    <source>
        <dbReference type="ARBA" id="ARBA00008226"/>
    </source>
</evidence>
<dbReference type="GO" id="GO:0070062">
    <property type="term" value="C:extracellular exosome"/>
    <property type="evidence" value="ECO:0007669"/>
    <property type="project" value="UniProtKB-ARBA"/>
</dbReference>
<dbReference type="InterPro" id="IPR002314">
    <property type="entry name" value="aa-tRNA-synt_IIb"/>
</dbReference>
<dbReference type="CDD" id="cd00774">
    <property type="entry name" value="GlyRS-like_core"/>
    <property type="match status" value="1"/>
</dbReference>
<comment type="catalytic activity">
    <reaction evidence="8">
        <text>tRNA(Gly) + glycine + ATP = glycyl-tRNA(Gly) + AMP + diphosphate</text>
        <dbReference type="Rhea" id="RHEA:16013"/>
        <dbReference type="Rhea" id="RHEA-COMP:9664"/>
        <dbReference type="Rhea" id="RHEA-COMP:9683"/>
        <dbReference type="ChEBI" id="CHEBI:30616"/>
        <dbReference type="ChEBI" id="CHEBI:33019"/>
        <dbReference type="ChEBI" id="CHEBI:57305"/>
        <dbReference type="ChEBI" id="CHEBI:78442"/>
        <dbReference type="ChEBI" id="CHEBI:78522"/>
        <dbReference type="ChEBI" id="CHEBI:456215"/>
        <dbReference type="EC" id="6.1.1.14"/>
    </reaction>
</comment>
<evidence type="ECO:0000259" key="9">
    <source>
        <dbReference type="PROSITE" id="PS50862"/>
    </source>
</evidence>
<dbReference type="Gene3D" id="3.40.50.800">
    <property type="entry name" value="Anticodon-binding domain"/>
    <property type="match status" value="1"/>
</dbReference>
<feature type="binding site" evidence="8">
    <location>
        <begin position="309"/>
        <end position="312"/>
    </location>
    <ligand>
        <name>ATP</name>
        <dbReference type="ChEBI" id="CHEBI:30616"/>
    </ligand>
</feature>
<comment type="function">
    <text evidence="8">Catalyzes the attachment of glycine to tRNA(Gly).</text>
</comment>
<dbReference type="SUPFAM" id="SSF55681">
    <property type="entry name" value="Class II aaRS and biotin synthetases"/>
    <property type="match status" value="1"/>
</dbReference>
<dbReference type="PROSITE" id="PS50862">
    <property type="entry name" value="AA_TRNA_LIGASE_II"/>
    <property type="match status" value="1"/>
</dbReference>
<dbReference type="CDD" id="cd00858">
    <property type="entry name" value="GlyRS_anticodon"/>
    <property type="match status" value="1"/>
</dbReference>
<dbReference type="HAMAP" id="MF_00253_B">
    <property type="entry name" value="Gly_tRNA_synth_B"/>
    <property type="match status" value="1"/>
</dbReference>
<keyword evidence="7 8" id="KW-0030">Aminoacyl-tRNA synthetase</keyword>
<accession>A0A1F5G287</accession>
<dbReference type="SUPFAM" id="SSF52954">
    <property type="entry name" value="Class II aaRS ABD-related"/>
    <property type="match status" value="1"/>
</dbReference>
<dbReference type="InterPro" id="IPR036621">
    <property type="entry name" value="Anticodon-bd_dom_sf"/>
</dbReference>
<evidence type="ECO:0000256" key="7">
    <source>
        <dbReference type="ARBA" id="ARBA00023146"/>
    </source>
</evidence>
<feature type="binding site" evidence="8">
    <location>
        <position position="148"/>
    </location>
    <ligand>
        <name>substrate</name>
    </ligand>
</feature>
<dbReference type="AlphaFoldDB" id="A0A1F5G287"/>
<comment type="caution">
    <text evidence="10">The sequence shown here is derived from an EMBL/GenBank/DDBJ whole genome shotgun (WGS) entry which is preliminary data.</text>
</comment>
<evidence type="ECO:0000256" key="4">
    <source>
        <dbReference type="ARBA" id="ARBA00022741"/>
    </source>
</evidence>
<feature type="binding site" evidence="8">
    <location>
        <begin position="180"/>
        <end position="182"/>
    </location>
    <ligand>
        <name>ATP</name>
        <dbReference type="ChEBI" id="CHEBI:30616"/>
    </ligand>
</feature>
<evidence type="ECO:0000256" key="8">
    <source>
        <dbReference type="HAMAP-Rule" id="MF_00253"/>
    </source>
</evidence>
<evidence type="ECO:0000313" key="10">
    <source>
        <dbReference type="EMBL" id="OGD85993.1"/>
    </source>
</evidence>
<comment type="subunit">
    <text evidence="8">Homodimer.</text>
</comment>
<evidence type="ECO:0000256" key="5">
    <source>
        <dbReference type="ARBA" id="ARBA00022840"/>
    </source>
</evidence>
<dbReference type="Pfam" id="PF03129">
    <property type="entry name" value="HGTP_anticodon"/>
    <property type="match status" value="1"/>
</dbReference>
<dbReference type="InterPro" id="IPR002315">
    <property type="entry name" value="tRNA-synt_gly"/>
</dbReference>
<comment type="similarity">
    <text evidence="1 8">Belongs to the class-II aminoacyl-tRNA synthetase family.</text>
</comment>
<dbReference type="GO" id="GO:0004081">
    <property type="term" value="F:bis(5'-nucleosyl)-tetraphosphatase (asymmetrical) activity"/>
    <property type="evidence" value="ECO:0007669"/>
    <property type="project" value="UniProtKB-ARBA"/>
</dbReference>
<feature type="binding site" evidence="8">
    <location>
        <begin position="305"/>
        <end position="309"/>
    </location>
    <ligand>
        <name>substrate</name>
    </ligand>
</feature>
<gene>
    <name evidence="8" type="primary">glyQS</name>
    <name evidence="10" type="ORF">A2Z23_03325</name>
</gene>
<proteinExistence type="inferred from homology"/>
<dbReference type="PRINTS" id="PR01043">
    <property type="entry name" value="TRNASYNTHGLY"/>
</dbReference>
<evidence type="ECO:0000256" key="2">
    <source>
        <dbReference type="ARBA" id="ARBA00022490"/>
    </source>
</evidence>
<dbReference type="FunFam" id="3.40.50.800:FF:000002">
    <property type="entry name" value="Glycine--tRNA ligase"/>
    <property type="match status" value="1"/>
</dbReference>
<dbReference type="PANTHER" id="PTHR10745">
    <property type="entry name" value="GLYCYL-TRNA SYNTHETASE/DNA POLYMERASE SUBUNIT GAMMA-2"/>
    <property type="match status" value="1"/>
</dbReference>
<keyword evidence="4 8" id="KW-0547">Nucleotide-binding</keyword>
<comment type="subcellular location">
    <subcellularLocation>
        <location evidence="8">Cytoplasm</location>
    </subcellularLocation>
</comment>
<dbReference type="Pfam" id="PF00587">
    <property type="entry name" value="tRNA-synt_2b"/>
    <property type="match status" value="1"/>
</dbReference>
<dbReference type="Proteomes" id="UP000176628">
    <property type="component" value="Unassembled WGS sequence"/>
</dbReference>
<feature type="binding site" evidence="8">
    <location>
        <begin position="190"/>
        <end position="195"/>
    </location>
    <ligand>
        <name>ATP</name>
        <dbReference type="ChEBI" id="CHEBI:30616"/>
    </ligand>
</feature>
<dbReference type="GO" id="GO:0015966">
    <property type="term" value="P:diadenosine tetraphosphate biosynthetic process"/>
    <property type="evidence" value="ECO:0007669"/>
    <property type="project" value="UniProtKB-ARBA"/>
</dbReference>
<name>A0A1F5G287_9BACT</name>
<dbReference type="GO" id="GO:0005737">
    <property type="term" value="C:cytoplasm"/>
    <property type="evidence" value="ECO:0007669"/>
    <property type="project" value="UniProtKB-SubCell"/>
</dbReference>
<dbReference type="InterPro" id="IPR006195">
    <property type="entry name" value="aa-tRNA-synth_II"/>
</dbReference>
<dbReference type="NCBIfam" id="TIGR00389">
    <property type="entry name" value="glyS_dimeric"/>
    <property type="match status" value="1"/>
</dbReference>